<dbReference type="Pfam" id="PF00005">
    <property type="entry name" value="ABC_tran"/>
    <property type="match status" value="1"/>
</dbReference>
<evidence type="ECO:0000256" key="4">
    <source>
        <dbReference type="ARBA" id="ARBA00022538"/>
    </source>
</evidence>
<keyword evidence="5" id="KW-0812">Transmembrane</keyword>
<dbReference type="InterPro" id="IPR027417">
    <property type="entry name" value="P-loop_NTPase"/>
</dbReference>
<dbReference type="SUPFAM" id="SSF90123">
    <property type="entry name" value="ABC transporter transmembrane region"/>
    <property type="match status" value="1"/>
</dbReference>
<dbReference type="EMBL" id="JABDTM020025140">
    <property type="protein sequence ID" value="KAH0813590.1"/>
    <property type="molecule type" value="Genomic_DNA"/>
</dbReference>
<evidence type="ECO:0000256" key="2">
    <source>
        <dbReference type="ARBA" id="ARBA00007577"/>
    </source>
</evidence>
<evidence type="ECO:0000256" key="17">
    <source>
        <dbReference type="ARBA" id="ARBA00042968"/>
    </source>
</evidence>
<reference evidence="20" key="1">
    <citation type="journal article" date="2020" name="J Insects Food Feed">
        <title>The yellow mealworm (Tenebrio molitor) genome: a resource for the emerging insects as food and feed industry.</title>
        <authorList>
            <person name="Eriksson T."/>
            <person name="Andere A."/>
            <person name="Kelstrup H."/>
            <person name="Emery V."/>
            <person name="Picard C."/>
        </authorList>
    </citation>
    <scope>NUCLEOTIDE SEQUENCE</scope>
    <source>
        <strain evidence="20">Stoneville</strain>
        <tissue evidence="20">Whole head</tissue>
    </source>
</reference>
<dbReference type="PROSITE" id="PS50929">
    <property type="entry name" value="ABC_TM1F"/>
    <property type="match status" value="1"/>
</dbReference>
<dbReference type="Pfam" id="PF00664">
    <property type="entry name" value="ABC_membrane"/>
    <property type="match status" value="1"/>
</dbReference>
<evidence type="ECO:0000256" key="11">
    <source>
        <dbReference type="ARBA" id="ARBA00022989"/>
    </source>
</evidence>
<evidence type="ECO:0000256" key="7">
    <source>
        <dbReference type="ARBA" id="ARBA00022792"/>
    </source>
</evidence>
<evidence type="ECO:0000256" key="1">
    <source>
        <dbReference type="ARBA" id="ARBA00004448"/>
    </source>
</evidence>
<dbReference type="FunFam" id="3.40.50.300:FF:000403">
    <property type="entry name" value="ATP-binding cassette sub-family B member 8, mitochondrial"/>
    <property type="match status" value="1"/>
</dbReference>
<evidence type="ECO:0000256" key="14">
    <source>
        <dbReference type="ARBA" id="ARBA00023136"/>
    </source>
</evidence>
<keyword evidence="10" id="KW-0630">Potassium</keyword>
<reference evidence="20" key="2">
    <citation type="submission" date="2021-08" db="EMBL/GenBank/DDBJ databases">
        <authorList>
            <person name="Eriksson T."/>
        </authorList>
    </citation>
    <scope>NUCLEOTIDE SEQUENCE</scope>
    <source>
        <strain evidence="20">Stoneville</strain>
        <tissue evidence="20">Whole head</tissue>
    </source>
</reference>
<evidence type="ECO:0000256" key="15">
    <source>
        <dbReference type="ARBA" id="ARBA00040439"/>
    </source>
</evidence>
<dbReference type="InterPro" id="IPR036640">
    <property type="entry name" value="ABC1_TM_sf"/>
</dbReference>
<comment type="caution">
    <text evidence="20">The sequence shown here is derived from an EMBL/GenBank/DDBJ whole genome shotgun (WGS) entry which is preliminary data.</text>
</comment>
<dbReference type="GO" id="GO:0015421">
    <property type="term" value="F:ABC-type oligopeptide transporter activity"/>
    <property type="evidence" value="ECO:0007669"/>
    <property type="project" value="TreeGrafter"/>
</dbReference>
<evidence type="ECO:0000256" key="3">
    <source>
        <dbReference type="ARBA" id="ARBA00022448"/>
    </source>
</evidence>
<keyword evidence="6" id="KW-0547">Nucleotide-binding</keyword>
<evidence type="ECO:0000256" key="12">
    <source>
        <dbReference type="ARBA" id="ARBA00023065"/>
    </source>
</evidence>
<sequence length="423" mass="46268">MTFVTLLCVPTVIAVGTVFGAVLRTTSRKAQAQVEKTTAVADEAVSNIRTVRAFAMEDQEQELFDTEAELAMILNENLGFGIGWFQAGTNMFLNGMVLITLYMGGYLLSTDKLSPGQLMAYLMASQTIQRSLGQLSLLFGSVVRGVASGSRIFEYMNLQPTVSLKGGKTISEFDLKGEIEFENVTFAYPSRRQQCILKNFNLKIPSGKTLAIVGASGNGKSTVVALIERFYDVNCGVITIDGHDIRSLDPSWLRKRVLGLISQEPVLFGTSIMENIRYGHPASTDEEVEEAAKLANAHDFISSFPQGYDTMVGERGVTLSGGQKQRIAIARALLKNPTVLLLDEATSALDTESEKVVQHALDVAKQGRTVVVIAHRLSTIQNADIIVVLNKGVIVEMGTHEELTQKRGYYWSLTYQQQEIPAG</sequence>
<dbReference type="PANTHER" id="PTHR43394:SF17">
    <property type="entry name" value="MITOCHONDRIAL POTASSIUM CHANNEL ATP-BINDING SUBUNIT"/>
    <property type="match status" value="1"/>
</dbReference>
<feature type="domain" description="ABC transporter" evidence="18">
    <location>
        <begin position="179"/>
        <end position="416"/>
    </location>
</feature>
<evidence type="ECO:0000256" key="8">
    <source>
        <dbReference type="ARBA" id="ARBA00022840"/>
    </source>
</evidence>
<comment type="similarity">
    <text evidence="2">Belongs to the ABC transporter superfamily. ABCB family. Multidrug resistance exporter (TC 3.A.1.201) subfamily.</text>
</comment>
<dbReference type="InterPro" id="IPR003593">
    <property type="entry name" value="AAA+_ATPase"/>
</dbReference>
<dbReference type="InterPro" id="IPR003439">
    <property type="entry name" value="ABC_transporter-like_ATP-bd"/>
</dbReference>
<keyword evidence="9" id="KW-0809">Transit peptide</keyword>
<evidence type="ECO:0000256" key="9">
    <source>
        <dbReference type="ARBA" id="ARBA00022946"/>
    </source>
</evidence>
<dbReference type="SUPFAM" id="SSF52540">
    <property type="entry name" value="P-loop containing nucleoside triphosphate hydrolases"/>
    <property type="match status" value="1"/>
</dbReference>
<organism evidence="20 21">
    <name type="scientific">Tenebrio molitor</name>
    <name type="common">Yellow mealworm beetle</name>
    <dbReference type="NCBI Taxonomy" id="7067"/>
    <lineage>
        <taxon>Eukaryota</taxon>
        <taxon>Metazoa</taxon>
        <taxon>Ecdysozoa</taxon>
        <taxon>Arthropoda</taxon>
        <taxon>Hexapoda</taxon>
        <taxon>Insecta</taxon>
        <taxon>Pterygota</taxon>
        <taxon>Neoptera</taxon>
        <taxon>Endopterygota</taxon>
        <taxon>Coleoptera</taxon>
        <taxon>Polyphaga</taxon>
        <taxon>Cucujiformia</taxon>
        <taxon>Tenebrionidae</taxon>
        <taxon>Tenebrio</taxon>
    </lineage>
</organism>
<dbReference type="Gene3D" id="1.20.1560.10">
    <property type="entry name" value="ABC transporter type 1, transmembrane domain"/>
    <property type="match status" value="1"/>
</dbReference>
<evidence type="ECO:0000313" key="20">
    <source>
        <dbReference type="EMBL" id="KAH0813590.1"/>
    </source>
</evidence>
<keyword evidence="13" id="KW-0496">Mitochondrion</keyword>
<evidence type="ECO:0000256" key="10">
    <source>
        <dbReference type="ARBA" id="ARBA00022958"/>
    </source>
</evidence>
<dbReference type="Gene3D" id="3.40.50.300">
    <property type="entry name" value="P-loop containing nucleotide triphosphate hydrolases"/>
    <property type="match status" value="1"/>
</dbReference>
<dbReference type="GO" id="GO:0090374">
    <property type="term" value="P:oligopeptide export from mitochondrion"/>
    <property type="evidence" value="ECO:0007669"/>
    <property type="project" value="TreeGrafter"/>
</dbReference>
<evidence type="ECO:0000313" key="21">
    <source>
        <dbReference type="Proteomes" id="UP000719412"/>
    </source>
</evidence>
<dbReference type="PROSITE" id="PS00211">
    <property type="entry name" value="ABC_TRANSPORTER_1"/>
    <property type="match status" value="1"/>
</dbReference>
<protein>
    <recommendedName>
        <fullName evidence="15">Mitochondrial potassium channel ATP-binding subunit</fullName>
    </recommendedName>
    <alternativeName>
        <fullName evidence="17">ATP-binding cassette sub-family B member 8, mitochondrial</fullName>
    </alternativeName>
    <alternativeName>
        <fullName evidence="16">Mitochondrial sulfonylurea-receptor</fullName>
    </alternativeName>
</protein>
<dbReference type="GO" id="GO:0016887">
    <property type="term" value="F:ATP hydrolysis activity"/>
    <property type="evidence" value="ECO:0007669"/>
    <property type="project" value="InterPro"/>
</dbReference>
<dbReference type="PANTHER" id="PTHR43394">
    <property type="entry name" value="ATP-DEPENDENT PERMEASE MDL1, MITOCHONDRIAL"/>
    <property type="match status" value="1"/>
</dbReference>
<keyword evidence="3" id="KW-0813">Transport</keyword>
<dbReference type="InterPro" id="IPR039421">
    <property type="entry name" value="Type_1_exporter"/>
</dbReference>
<dbReference type="PROSITE" id="PS50893">
    <property type="entry name" value="ABC_TRANSPORTER_2"/>
    <property type="match status" value="1"/>
</dbReference>
<dbReference type="GO" id="GO:0005524">
    <property type="term" value="F:ATP binding"/>
    <property type="evidence" value="ECO:0007669"/>
    <property type="project" value="UniProtKB-KW"/>
</dbReference>
<evidence type="ECO:0000259" key="19">
    <source>
        <dbReference type="PROSITE" id="PS50929"/>
    </source>
</evidence>
<dbReference type="GO" id="GO:0005743">
    <property type="term" value="C:mitochondrial inner membrane"/>
    <property type="evidence" value="ECO:0007669"/>
    <property type="project" value="UniProtKB-SubCell"/>
</dbReference>
<keyword evidence="14" id="KW-0472">Membrane</keyword>
<dbReference type="GO" id="GO:0006813">
    <property type="term" value="P:potassium ion transport"/>
    <property type="evidence" value="ECO:0007669"/>
    <property type="project" value="UniProtKB-KW"/>
</dbReference>
<dbReference type="Proteomes" id="UP000719412">
    <property type="component" value="Unassembled WGS sequence"/>
</dbReference>
<dbReference type="CDD" id="cd03249">
    <property type="entry name" value="ABC_MTABC3_MDL1_MDL2"/>
    <property type="match status" value="1"/>
</dbReference>
<evidence type="ECO:0000256" key="6">
    <source>
        <dbReference type="ARBA" id="ARBA00022741"/>
    </source>
</evidence>
<keyword evidence="7" id="KW-0999">Mitochondrion inner membrane</keyword>
<keyword evidence="11" id="KW-1133">Transmembrane helix</keyword>
<feature type="domain" description="ABC transmembrane type-1" evidence="19">
    <location>
        <begin position="1"/>
        <end position="144"/>
    </location>
</feature>
<name>A0A8J6L9T7_TENMO</name>
<keyword evidence="8" id="KW-0067">ATP-binding</keyword>
<evidence type="ECO:0000256" key="13">
    <source>
        <dbReference type="ARBA" id="ARBA00023128"/>
    </source>
</evidence>
<gene>
    <name evidence="20" type="ORF">GEV33_009202</name>
</gene>
<keyword evidence="21" id="KW-1185">Reference proteome</keyword>
<keyword evidence="12" id="KW-0406">Ion transport</keyword>
<dbReference type="SMART" id="SM00382">
    <property type="entry name" value="AAA"/>
    <property type="match status" value="1"/>
</dbReference>
<evidence type="ECO:0000259" key="18">
    <source>
        <dbReference type="PROSITE" id="PS50893"/>
    </source>
</evidence>
<dbReference type="InterPro" id="IPR017871">
    <property type="entry name" value="ABC_transporter-like_CS"/>
</dbReference>
<dbReference type="AlphaFoldDB" id="A0A8J6L9T7"/>
<evidence type="ECO:0000256" key="5">
    <source>
        <dbReference type="ARBA" id="ARBA00022692"/>
    </source>
</evidence>
<accession>A0A8J6L9T7</accession>
<keyword evidence="4" id="KW-0633">Potassium transport</keyword>
<dbReference type="InterPro" id="IPR011527">
    <property type="entry name" value="ABC1_TM_dom"/>
</dbReference>
<proteinExistence type="inferred from homology"/>
<evidence type="ECO:0000256" key="16">
    <source>
        <dbReference type="ARBA" id="ARBA00041416"/>
    </source>
</evidence>
<comment type="subcellular location">
    <subcellularLocation>
        <location evidence="1">Mitochondrion inner membrane</location>
        <topology evidence="1">Multi-pass membrane protein</topology>
    </subcellularLocation>
</comment>